<evidence type="ECO:0000256" key="2">
    <source>
        <dbReference type="SAM" id="MobiDB-lite"/>
    </source>
</evidence>
<dbReference type="EMBL" id="FN668688">
    <property type="protein sequence ID" value="CBK24716.2"/>
    <property type="molecule type" value="Genomic_DNA"/>
</dbReference>
<comment type="similarity">
    <text evidence="1">Belongs to the CAP family.</text>
</comment>
<dbReference type="InterPro" id="IPR017901">
    <property type="entry name" value="C-CAP_CF_C-like"/>
</dbReference>
<dbReference type="Pfam" id="PF08603">
    <property type="entry name" value="CAP_C"/>
    <property type="match status" value="1"/>
</dbReference>
<dbReference type="GeneID" id="24921447"/>
<feature type="region of interest" description="Disordered" evidence="2">
    <location>
        <begin position="1"/>
        <end position="30"/>
    </location>
</feature>
<dbReference type="GO" id="GO:0019933">
    <property type="term" value="P:cAMP-mediated signaling"/>
    <property type="evidence" value="ECO:0007669"/>
    <property type="project" value="TreeGrafter"/>
</dbReference>
<feature type="domain" description="C-CAP/cofactor C-like" evidence="3">
    <location>
        <begin position="291"/>
        <end position="425"/>
    </location>
</feature>
<evidence type="ECO:0000313" key="5">
    <source>
        <dbReference type="Proteomes" id="UP000008312"/>
    </source>
</evidence>
<proteinExistence type="inferred from homology"/>
<dbReference type="Gene3D" id="1.25.40.330">
    <property type="entry name" value="Adenylate cyclase-associated CAP, N-terminal domain"/>
    <property type="match status" value="1"/>
</dbReference>
<sequence>MAKPVSTPSVVEQPKPAEKAPEPAKPAPAQPANNLDWYDKFVEQFVVPVVKASNTLGDKFVPIGEIFDTLFSKLLKEILQKAAVCKKPNETEMATLFAPVKDCNTKLDALNRDRDFPVNYVKAMREIVGSIFWVNVNDKPENMVQECLNSATFWIDRIRKDAKNKMDNKPMEWSKLVIALMKELIAIISDRFEIGVEWNASGCEFSAYKPDPTPISAPSTAPPPAVPAAPAAPAVPAPPANFAAELQSLVGANGVRNLRHVEKSEMSHKNPALRGNVKMEEKKTTVVMTKPPRCELVQNKWMVENQTEKVELEVKMNHVVYIVNCVGCNVIIKGKGKSVVIDGCKKTTVVFDSCLSTLEVVNCKQCKAQCLVNLHVAAIDKTDGFTLYVPRSCVDSLRITTSKSSDMNVSFPSEADEQDWIELPIPEQYVHTIQKDKLKTEVSDLYSCDVCCKRNGKRRKTSPSSSVGRAPGS</sequence>
<dbReference type="PROSITE" id="PS51329">
    <property type="entry name" value="C_CAP_COFACTOR_C"/>
    <property type="match status" value="1"/>
</dbReference>
<dbReference type="SMART" id="SM00673">
    <property type="entry name" value="CARP"/>
    <property type="match status" value="2"/>
</dbReference>
<reference evidence="4" key="1">
    <citation type="submission" date="2010-02" db="EMBL/GenBank/DDBJ databases">
        <title>Sequencing and annotation of the Blastocystis hominis genome.</title>
        <authorList>
            <person name="Wincker P."/>
        </authorList>
    </citation>
    <scope>NUCLEOTIDE SEQUENCE</scope>
    <source>
        <strain evidence="4">Singapore isolate B</strain>
    </source>
</reference>
<dbReference type="RefSeq" id="XP_012898764.1">
    <property type="nucleotide sequence ID" value="XM_013043310.1"/>
</dbReference>
<dbReference type="InterPro" id="IPR053950">
    <property type="entry name" value="CAP_N"/>
</dbReference>
<dbReference type="PANTHER" id="PTHR10652:SF0">
    <property type="entry name" value="ADENYLYL CYCLASE-ASSOCIATED PROTEIN"/>
    <property type="match status" value="1"/>
</dbReference>
<feature type="compositionally biased region" description="Polar residues" evidence="2">
    <location>
        <begin position="1"/>
        <end position="10"/>
    </location>
</feature>
<dbReference type="Gene3D" id="2.160.20.70">
    <property type="match status" value="1"/>
</dbReference>
<dbReference type="Pfam" id="PF21938">
    <property type="entry name" value="CAP_N"/>
    <property type="match status" value="1"/>
</dbReference>
<dbReference type="InterPro" id="IPR013912">
    <property type="entry name" value="Adenylate_cyclase-assoc_CAP_C"/>
</dbReference>
<organism evidence="4">
    <name type="scientific">Blastocystis hominis</name>
    <dbReference type="NCBI Taxonomy" id="12968"/>
    <lineage>
        <taxon>Eukaryota</taxon>
        <taxon>Sar</taxon>
        <taxon>Stramenopiles</taxon>
        <taxon>Bigyra</taxon>
        <taxon>Opalozoa</taxon>
        <taxon>Opalinata</taxon>
        <taxon>Blastocystidae</taxon>
        <taxon>Blastocystis</taxon>
    </lineage>
</organism>
<gene>
    <name evidence="4" type="ORF">GSBLH_T00004420001</name>
</gene>
<evidence type="ECO:0000256" key="1">
    <source>
        <dbReference type="ARBA" id="ARBA00007659"/>
    </source>
</evidence>
<name>D8M9H7_BLAHO</name>
<dbReference type="PANTHER" id="PTHR10652">
    <property type="entry name" value="ADENYLYL CYCLASE-ASSOCIATED PROTEIN"/>
    <property type="match status" value="1"/>
</dbReference>
<protein>
    <recommendedName>
        <fullName evidence="3">C-CAP/cofactor C-like domain-containing protein</fullName>
    </recommendedName>
</protein>
<dbReference type="InParanoid" id="D8M9H7"/>
<dbReference type="GO" id="GO:0003779">
    <property type="term" value="F:actin binding"/>
    <property type="evidence" value="ECO:0007669"/>
    <property type="project" value="InterPro"/>
</dbReference>
<dbReference type="GO" id="GO:0007015">
    <property type="term" value="P:actin filament organization"/>
    <property type="evidence" value="ECO:0007669"/>
    <property type="project" value="TreeGrafter"/>
</dbReference>
<accession>D8M9H7</accession>
<keyword evidence="5" id="KW-1185">Reference proteome</keyword>
<dbReference type="InterPro" id="IPR036222">
    <property type="entry name" value="CAP_N_sf"/>
</dbReference>
<dbReference type="InterPro" id="IPR001837">
    <property type="entry name" value="Adenylate_cyclase-assoc_CAP"/>
</dbReference>
<dbReference type="AlphaFoldDB" id="D8M9H7"/>
<evidence type="ECO:0000259" key="3">
    <source>
        <dbReference type="PROSITE" id="PS51329"/>
    </source>
</evidence>
<dbReference type="OMA" id="KSQQTHK"/>
<dbReference type="SUPFAM" id="SSF69340">
    <property type="entry name" value="C-terminal domain of adenylylcyclase associated protein"/>
    <property type="match status" value="1"/>
</dbReference>
<dbReference type="GO" id="GO:0005737">
    <property type="term" value="C:cytoplasm"/>
    <property type="evidence" value="ECO:0007669"/>
    <property type="project" value="TreeGrafter"/>
</dbReference>
<dbReference type="SUPFAM" id="SSF101278">
    <property type="entry name" value="N-terminal domain of adenylylcyclase associated protein, CAP"/>
    <property type="match status" value="1"/>
</dbReference>
<dbReference type="Proteomes" id="UP000008312">
    <property type="component" value="Unassembled WGS sequence"/>
</dbReference>
<dbReference type="GO" id="GO:0008179">
    <property type="term" value="F:adenylate cyclase binding"/>
    <property type="evidence" value="ECO:0007669"/>
    <property type="project" value="TreeGrafter"/>
</dbReference>
<dbReference type="OrthoDB" id="1601at2759"/>
<dbReference type="InterPro" id="IPR016098">
    <property type="entry name" value="CAP/MinC_C"/>
</dbReference>
<dbReference type="InterPro" id="IPR006599">
    <property type="entry name" value="CARP_motif"/>
</dbReference>
<evidence type="ECO:0000313" key="4">
    <source>
        <dbReference type="EMBL" id="CBK24716.2"/>
    </source>
</evidence>
<dbReference type="InterPro" id="IPR036223">
    <property type="entry name" value="CAP_C_sf"/>
</dbReference>